<organism evidence="2 3">
    <name type="scientific">Macrostomum lignano</name>
    <dbReference type="NCBI Taxonomy" id="282301"/>
    <lineage>
        <taxon>Eukaryota</taxon>
        <taxon>Metazoa</taxon>
        <taxon>Spiralia</taxon>
        <taxon>Lophotrochozoa</taxon>
        <taxon>Platyhelminthes</taxon>
        <taxon>Rhabditophora</taxon>
        <taxon>Macrostomorpha</taxon>
        <taxon>Macrostomida</taxon>
        <taxon>Macrostomidae</taxon>
        <taxon>Macrostomum</taxon>
    </lineage>
</organism>
<feature type="region of interest" description="Disordered" evidence="1">
    <location>
        <begin position="1"/>
        <end position="67"/>
    </location>
</feature>
<name>A0A1I8IBY7_9PLAT</name>
<keyword evidence="2" id="KW-1185">Reference proteome</keyword>
<dbReference type="Proteomes" id="UP000095280">
    <property type="component" value="Unplaced"/>
</dbReference>
<dbReference type="WBParaSite" id="maker-uti_cns_0011334-snap-gene-0.4-mRNA-1">
    <property type="protein sequence ID" value="maker-uti_cns_0011334-snap-gene-0.4-mRNA-1"/>
    <property type="gene ID" value="maker-uti_cns_0011334-snap-gene-0.4"/>
</dbReference>
<evidence type="ECO:0000313" key="3">
    <source>
        <dbReference type="WBParaSite" id="maker-uti_cns_0011334-snap-gene-0.4-mRNA-1"/>
    </source>
</evidence>
<proteinExistence type="predicted"/>
<protein>
    <submittedName>
        <fullName evidence="3">Secreted protein</fullName>
    </submittedName>
</protein>
<dbReference type="AlphaFoldDB" id="A0A1I8IBY7"/>
<accession>A0A1I8IBY7</accession>
<reference evidence="3" key="1">
    <citation type="submission" date="2016-11" db="UniProtKB">
        <authorList>
            <consortium name="WormBaseParasite"/>
        </authorList>
    </citation>
    <scope>IDENTIFICATION</scope>
</reference>
<evidence type="ECO:0000256" key="1">
    <source>
        <dbReference type="SAM" id="MobiDB-lite"/>
    </source>
</evidence>
<sequence length="117" mass="12796">MTAQCRRISRLAGPPATCWPRTGTPEPTPPWPTSSSQPGRWTASPSEAAPLRPPSPARTPGRRLAAPSAGCALPCWTRTTTRRTSRGRYSRCSWTRSSNPGPLLAGSRRWTWTNGRL</sequence>
<evidence type="ECO:0000313" key="2">
    <source>
        <dbReference type="Proteomes" id="UP000095280"/>
    </source>
</evidence>